<dbReference type="HOGENOM" id="CLU_044616_2_0_1"/>
<dbReference type="PANTHER" id="PTHR42067:SF1">
    <property type="entry name" value="MITOTIC APPARATUS PROTEIN P62"/>
    <property type="match status" value="1"/>
</dbReference>
<keyword evidence="1" id="KW-0175">Coiled coil</keyword>
<feature type="compositionally biased region" description="Acidic residues" evidence="2">
    <location>
        <begin position="250"/>
        <end position="261"/>
    </location>
</feature>
<name>W2S166_CYPE1</name>
<dbReference type="AlphaFoldDB" id="W2S166"/>
<feature type="compositionally biased region" description="Acidic residues" evidence="2">
    <location>
        <begin position="283"/>
        <end position="295"/>
    </location>
</feature>
<accession>W2S166</accession>
<dbReference type="STRING" id="1220924.W2S166"/>
<dbReference type="InterPro" id="IPR014751">
    <property type="entry name" value="XRCC4-like_C"/>
</dbReference>
<dbReference type="VEuPathDB" id="FungiDB:HMPREF1541_01601"/>
<feature type="domain" description="XRCC4 coiled-coil" evidence="3">
    <location>
        <begin position="153"/>
        <end position="209"/>
    </location>
</feature>
<feature type="region of interest" description="Disordered" evidence="2">
    <location>
        <begin position="235"/>
        <end position="366"/>
    </location>
</feature>
<organism evidence="4 5">
    <name type="scientific">Cyphellophora europaea (strain CBS 101466)</name>
    <name type="common">Phialophora europaea</name>
    <dbReference type="NCBI Taxonomy" id="1220924"/>
    <lineage>
        <taxon>Eukaryota</taxon>
        <taxon>Fungi</taxon>
        <taxon>Dikarya</taxon>
        <taxon>Ascomycota</taxon>
        <taxon>Pezizomycotina</taxon>
        <taxon>Eurotiomycetes</taxon>
        <taxon>Chaetothyriomycetidae</taxon>
        <taxon>Chaetothyriales</taxon>
        <taxon>Cyphellophoraceae</taxon>
        <taxon>Cyphellophora</taxon>
    </lineage>
</organism>
<evidence type="ECO:0000313" key="4">
    <source>
        <dbReference type="EMBL" id="ETN42446.1"/>
    </source>
</evidence>
<feature type="compositionally biased region" description="Basic and acidic residues" evidence="2">
    <location>
        <begin position="262"/>
        <end position="276"/>
    </location>
</feature>
<reference evidence="4 5" key="1">
    <citation type="submission" date="2013-03" db="EMBL/GenBank/DDBJ databases">
        <title>The Genome Sequence of Phialophora europaea CBS 101466.</title>
        <authorList>
            <consortium name="The Broad Institute Genomics Platform"/>
            <person name="Cuomo C."/>
            <person name="de Hoog S."/>
            <person name="Gorbushina A."/>
            <person name="Walker B."/>
            <person name="Young S.K."/>
            <person name="Zeng Q."/>
            <person name="Gargeya S."/>
            <person name="Fitzgerald M."/>
            <person name="Haas B."/>
            <person name="Abouelleil A."/>
            <person name="Allen A.W."/>
            <person name="Alvarado L."/>
            <person name="Arachchi H.M."/>
            <person name="Berlin A.M."/>
            <person name="Chapman S.B."/>
            <person name="Gainer-Dewar J."/>
            <person name="Goldberg J."/>
            <person name="Griggs A."/>
            <person name="Gujja S."/>
            <person name="Hansen M."/>
            <person name="Howarth C."/>
            <person name="Imamovic A."/>
            <person name="Ireland A."/>
            <person name="Larimer J."/>
            <person name="McCowan C."/>
            <person name="Murphy C."/>
            <person name="Pearson M."/>
            <person name="Poon T.W."/>
            <person name="Priest M."/>
            <person name="Roberts A."/>
            <person name="Saif S."/>
            <person name="Shea T."/>
            <person name="Sisk P."/>
            <person name="Sykes S."/>
            <person name="Wortman J."/>
            <person name="Nusbaum C."/>
            <person name="Birren B."/>
        </authorList>
    </citation>
    <scope>NUCLEOTIDE SEQUENCE [LARGE SCALE GENOMIC DNA]</scope>
    <source>
        <strain evidence="4 5">CBS 101466</strain>
    </source>
</reference>
<dbReference type="SUPFAM" id="SSF58022">
    <property type="entry name" value="XRCC4, C-terminal oligomerization domain"/>
    <property type="match status" value="1"/>
</dbReference>
<evidence type="ECO:0000259" key="3">
    <source>
        <dbReference type="Pfam" id="PF21924"/>
    </source>
</evidence>
<dbReference type="eggNOG" id="ENOG502QWJA">
    <property type="taxonomic scope" value="Eukaryota"/>
</dbReference>
<dbReference type="Gene3D" id="1.20.5.370">
    <property type="match status" value="1"/>
</dbReference>
<gene>
    <name evidence="4" type="ORF">HMPREF1541_01601</name>
</gene>
<feature type="coiled-coil region" evidence="1">
    <location>
        <begin position="142"/>
        <end position="219"/>
    </location>
</feature>
<dbReference type="Pfam" id="PF21924">
    <property type="entry name" value="XRCC4_CC"/>
    <property type="match status" value="1"/>
</dbReference>
<evidence type="ECO:0000256" key="1">
    <source>
        <dbReference type="SAM" id="Coils"/>
    </source>
</evidence>
<dbReference type="EMBL" id="KB822718">
    <property type="protein sequence ID" value="ETN42446.1"/>
    <property type="molecule type" value="Genomic_DNA"/>
</dbReference>
<dbReference type="InParanoid" id="W2S166"/>
<feature type="compositionally biased region" description="Polar residues" evidence="2">
    <location>
        <begin position="299"/>
        <end position="321"/>
    </location>
</feature>
<dbReference type="Proteomes" id="UP000030752">
    <property type="component" value="Unassembled WGS sequence"/>
</dbReference>
<evidence type="ECO:0000313" key="5">
    <source>
        <dbReference type="Proteomes" id="UP000030752"/>
    </source>
</evidence>
<dbReference type="OrthoDB" id="8064436at2759"/>
<feature type="compositionally biased region" description="Polar residues" evidence="2">
    <location>
        <begin position="332"/>
        <end position="353"/>
    </location>
</feature>
<proteinExistence type="predicted"/>
<protein>
    <recommendedName>
        <fullName evidence="3">XRCC4 coiled-coil domain-containing protein</fullName>
    </recommendedName>
</protein>
<sequence>MASSYVLKFPVADASGAAILLHVVPKGGNGLDLDLLATDGDAAFRGKEVRTRHLDKFRAKNYDGSSEEWHSILKYGLVSRQSDLDRAVRDNLDIACSITGKDPKSTLSISFRTRVQDITQRLGSIELPQTEDTEDVDLFGWASQLASRRDELEDRAAKQEHLAGAEAKTIQTLQNQLDELTKAKSDHEDELISKFALLLNEKKLKIRKLKRVLETTKVDPEKVDEIENLLSPAVKRGKKRGARRASQAPESDESDGFDDMDLDRPVGARQDGDQDARSQATSDTEDADTENDNDLDQPIMSQTESGSAGASKPQTRAQAPQSIPARRELPFTKQSKGTRSGESKGSSSKTQTAVEDEETASEDDEL</sequence>
<keyword evidence="5" id="KW-1185">Reference proteome</keyword>
<feature type="compositionally biased region" description="Acidic residues" evidence="2">
    <location>
        <begin position="354"/>
        <end position="366"/>
    </location>
</feature>
<dbReference type="PANTHER" id="PTHR42067">
    <property type="entry name" value="YALI0C15378P"/>
    <property type="match status" value="1"/>
</dbReference>
<evidence type="ECO:0000256" key="2">
    <source>
        <dbReference type="SAM" id="MobiDB-lite"/>
    </source>
</evidence>
<dbReference type="GeneID" id="19968940"/>
<dbReference type="RefSeq" id="XP_008714182.1">
    <property type="nucleotide sequence ID" value="XM_008715960.1"/>
</dbReference>
<dbReference type="InterPro" id="IPR053962">
    <property type="entry name" value="XRCC4_CC"/>
</dbReference>